<feature type="transmembrane region" description="Helical" evidence="2">
    <location>
        <begin position="87"/>
        <end position="108"/>
    </location>
</feature>
<dbReference type="Pfam" id="PF05569">
    <property type="entry name" value="Peptidase_M56"/>
    <property type="match status" value="1"/>
</dbReference>
<protein>
    <recommendedName>
        <fullName evidence="3">Peptidase M56 domain-containing protein</fullName>
    </recommendedName>
</protein>
<reference evidence="5" key="1">
    <citation type="journal article" date="2019" name="Int. J. Syst. Evol. Microbiol.">
        <title>The Global Catalogue of Microorganisms (GCM) 10K type strain sequencing project: providing services to taxonomists for standard genome sequencing and annotation.</title>
        <authorList>
            <consortium name="The Broad Institute Genomics Platform"/>
            <consortium name="The Broad Institute Genome Sequencing Center for Infectious Disease"/>
            <person name="Wu L."/>
            <person name="Ma J."/>
        </authorList>
    </citation>
    <scope>NUCLEOTIDE SEQUENCE [LARGE SCALE GENOMIC DNA]</scope>
    <source>
        <strain evidence="5">JCM 17085</strain>
    </source>
</reference>
<feature type="region of interest" description="Disordered" evidence="1">
    <location>
        <begin position="488"/>
        <end position="522"/>
    </location>
</feature>
<evidence type="ECO:0000256" key="1">
    <source>
        <dbReference type="SAM" id="MobiDB-lite"/>
    </source>
</evidence>
<dbReference type="EMBL" id="BAABCV010000001">
    <property type="protein sequence ID" value="GAA4085518.1"/>
    <property type="molecule type" value="Genomic_DNA"/>
</dbReference>
<dbReference type="InterPro" id="IPR052173">
    <property type="entry name" value="Beta-lactam_resp_regulator"/>
</dbReference>
<dbReference type="Proteomes" id="UP001500841">
    <property type="component" value="Unassembled WGS sequence"/>
</dbReference>
<evidence type="ECO:0000259" key="3">
    <source>
        <dbReference type="Pfam" id="PF05569"/>
    </source>
</evidence>
<organism evidence="4 5">
    <name type="scientific">Mucilaginibacter panaciglaebae</name>
    <dbReference type="NCBI Taxonomy" id="502331"/>
    <lineage>
        <taxon>Bacteria</taxon>
        <taxon>Pseudomonadati</taxon>
        <taxon>Bacteroidota</taxon>
        <taxon>Sphingobacteriia</taxon>
        <taxon>Sphingobacteriales</taxon>
        <taxon>Sphingobacteriaceae</taxon>
        <taxon>Mucilaginibacter</taxon>
    </lineage>
</organism>
<evidence type="ECO:0000313" key="5">
    <source>
        <dbReference type="Proteomes" id="UP001500841"/>
    </source>
</evidence>
<feature type="transmembrane region" description="Helical" evidence="2">
    <location>
        <begin position="6"/>
        <end position="25"/>
    </location>
</feature>
<evidence type="ECO:0000313" key="4">
    <source>
        <dbReference type="EMBL" id="GAA4085518.1"/>
    </source>
</evidence>
<keyword evidence="2" id="KW-0472">Membrane</keyword>
<feature type="domain" description="Peptidase M56" evidence="3">
    <location>
        <begin position="143"/>
        <end position="254"/>
    </location>
</feature>
<dbReference type="InterPro" id="IPR008756">
    <property type="entry name" value="Peptidase_M56"/>
</dbReference>
<accession>A0ABP7WBP5</accession>
<keyword evidence="2" id="KW-0812">Transmembrane</keyword>
<feature type="transmembrane region" description="Helical" evidence="2">
    <location>
        <begin position="268"/>
        <end position="289"/>
    </location>
</feature>
<gene>
    <name evidence="4" type="ORF">GCM10022392_02930</name>
</gene>
<keyword evidence="2" id="KW-1133">Transmembrane helix</keyword>
<dbReference type="PANTHER" id="PTHR34978">
    <property type="entry name" value="POSSIBLE SENSOR-TRANSDUCER PROTEIN BLAR"/>
    <property type="match status" value="1"/>
</dbReference>
<comment type="caution">
    <text evidence="4">The sequence shown here is derived from an EMBL/GenBank/DDBJ whole genome shotgun (WGS) entry which is preliminary data.</text>
</comment>
<feature type="compositionally biased region" description="Basic and acidic residues" evidence="1">
    <location>
        <begin position="488"/>
        <end position="514"/>
    </location>
</feature>
<name>A0ABP7WBP5_9SPHI</name>
<dbReference type="CDD" id="cd07341">
    <property type="entry name" value="M56_BlaR1_MecR1_like"/>
    <property type="match status" value="1"/>
</dbReference>
<dbReference type="PANTHER" id="PTHR34978:SF3">
    <property type="entry name" value="SLR0241 PROTEIN"/>
    <property type="match status" value="1"/>
</dbReference>
<evidence type="ECO:0000256" key="2">
    <source>
        <dbReference type="SAM" id="Phobius"/>
    </source>
</evidence>
<keyword evidence="5" id="KW-1185">Reference proteome</keyword>
<dbReference type="RefSeq" id="WP_345100616.1">
    <property type="nucleotide sequence ID" value="NZ_BAABCV010000001.1"/>
</dbReference>
<proteinExistence type="predicted"/>
<sequence length="522" mass="59381">MPALFIFLLKVNIALIAFCLGYYLVLRKLTFYTLNRCYLVLGIIFSSVYPFINIDSFIGRHQQLAPIRQVVVNLKTPAEKLLTNQWYWNWAAMIFWIGAAVFAMRLVVQFISLYRIYRRSEPGSLQQYEVRITDADISPFSFWRSIFINPNNIDAADLKSILQHEHVHVSQWHTLDILLAEISAIFYWFNPGIWLIKKAISENIEFITDRKILQQGTDSKAYQYSLLNVGLGINTSPGITTHFNFSTLKKRIRMMNARRSSKANLTRYALLIPTVVVCLFVFSISKAGIVGKSKVAYNSISASVRQIVGGPIAEVVIKAKKKRNHKFLVHLINTDKRTAMPVIFQFKNDSIAKKNLTFEVKKVSGQLSAYTINGQPVSAREFEAMRPHAKMDTINILAHFQKQNGIAQKRGFITFRDDVAGPPDNAPELAMQSQPFEGKNIEKVMLFRPDNDSAAMRMGKVIRAIRINGKKATPDDLKKTASSMIEKIRIVDDKKPPADDSKNNNQANDEKNKSIEITTKQQ</sequence>
<feature type="transmembrane region" description="Helical" evidence="2">
    <location>
        <begin position="37"/>
        <end position="54"/>
    </location>
</feature>